<feature type="domain" description="PITH" evidence="2">
    <location>
        <begin position="1"/>
        <end position="67"/>
    </location>
</feature>
<sequence length="67" mass="7716">MRVFINRDGIDFSNAQSIPPIQEWDLGEICEYSRFQSVGNLTLHFPENFGAETTQIYYIGLKGEETK</sequence>
<dbReference type="SUPFAM" id="SSF49785">
    <property type="entry name" value="Galactose-binding domain-like"/>
    <property type="match status" value="1"/>
</dbReference>
<dbReference type="Pfam" id="PF06201">
    <property type="entry name" value="PITH"/>
    <property type="match status" value="1"/>
</dbReference>
<reference evidence="3 4" key="1">
    <citation type="journal article" date="2020" name="IScience">
        <title>Genome Sequencing of the Endangered Kingdonia uniflora (Circaeasteraceae, Ranunculales) Reveals Potential Mechanisms of Evolutionary Specialization.</title>
        <authorList>
            <person name="Sun Y."/>
            <person name="Deng T."/>
            <person name="Zhang A."/>
            <person name="Moore M.J."/>
            <person name="Landis J.B."/>
            <person name="Lin N."/>
            <person name="Zhang H."/>
            <person name="Zhang X."/>
            <person name="Huang J."/>
            <person name="Zhang X."/>
            <person name="Sun H."/>
            <person name="Wang H."/>
        </authorList>
    </citation>
    <scope>NUCLEOTIDE SEQUENCE [LARGE SCALE GENOMIC DNA]</scope>
    <source>
        <strain evidence="3">TB1705</strain>
        <tissue evidence="3">Leaf</tissue>
    </source>
</reference>
<comment type="similarity">
    <text evidence="1">Belongs to the PITHD1 family.</text>
</comment>
<dbReference type="AlphaFoldDB" id="A0A7J7NBC0"/>
<dbReference type="PROSITE" id="PS51532">
    <property type="entry name" value="PITH"/>
    <property type="match status" value="1"/>
</dbReference>
<feature type="non-terminal residue" evidence="3">
    <location>
        <position position="1"/>
    </location>
</feature>
<dbReference type="InterPro" id="IPR010400">
    <property type="entry name" value="PITH_dom"/>
</dbReference>
<accession>A0A7J7NBC0</accession>
<evidence type="ECO:0000256" key="1">
    <source>
        <dbReference type="ARBA" id="ARBA00025788"/>
    </source>
</evidence>
<dbReference type="InterPro" id="IPR037047">
    <property type="entry name" value="PITH_dom_sf"/>
</dbReference>
<protein>
    <recommendedName>
        <fullName evidence="2">PITH domain-containing protein</fullName>
    </recommendedName>
</protein>
<dbReference type="OrthoDB" id="2635at2759"/>
<dbReference type="GO" id="GO:0005737">
    <property type="term" value="C:cytoplasm"/>
    <property type="evidence" value="ECO:0007669"/>
    <property type="project" value="UniProtKB-ARBA"/>
</dbReference>
<dbReference type="PANTHER" id="PTHR12175:SF1">
    <property type="entry name" value="PITH DOMAIN-CONTAINING PROTEIN 1"/>
    <property type="match status" value="1"/>
</dbReference>
<dbReference type="Gene3D" id="2.60.120.470">
    <property type="entry name" value="PITH domain"/>
    <property type="match status" value="1"/>
</dbReference>
<dbReference type="InterPro" id="IPR045099">
    <property type="entry name" value="PITH1-like"/>
</dbReference>
<gene>
    <name evidence="3" type="ORF">GIB67_029203</name>
</gene>
<name>A0A7J7NBC0_9MAGN</name>
<dbReference type="EMBL" id="JACGCM010000933">
    <property type="protein sequence ID" value="KAF6164320.1"/>
    <property type="molecule type" value="Genomic_DNA"/>
</dbReference>
<organism evidence="3 4">
    <name type="scientific">Kingdonia uniflora</name>
    <dbReference type="NCBI Taxonomy" id="39325"/>
    <lineage>
        <taxon>Eukaryota</taxon>
        <taxon>Viridiplantae</taxon>
        <taxon>Streptophyta</taxon>
        <taxon>Embryophyta</taxon>
        <taxon>Tracheophyta</taxon>
        <taxon>Spermatophyta</taxon>
        <taxon>Magnoliopsida</taxon>
        <taxon>Ranunculales</taxon>
        <taxon>Circaeasteraceae</taxon>
        <taxon>Kingdonia</taxon>
    </lineage>
</organism>
<dbReference type="Proteomes" id="UP000541444">
    <property type="component" value="Unassembled WGS sequence"/>
</dbReference>
<evidence type="ECO:0000259" key="2">
    <source>
        <dbReference type="PROSITE" id="PS51532"/>
    </source>
</evidence>
<dbReference type="InterPro" id="IPR008979">
    <property type="entry name" value="Galactose-bd-like_sf"/>
</dbReference>
<comment type="caution">
    <text evidence="3">The sequence shown here is derived from an EMBL/GenBank/DDBJ whole genome shotgun (WGS) entry which is preliminary data.</text>
</comment>
<proteinExistence type="inferred from homology"/>
<evidence type="ECO:0000313" key="3">
    <source>
        <dbReference type="EMBL" id="KAF6164320.1"/>
    </source>
</evidence>
<keyword evidence="4" id="KW-1185">Reference proteome</keyword>
<dbReference type="PANTHER" id="PTHR12175">
    <property type="entry name" value="AD039 HT014 THIOREDOXIN FAMILY TRP26"/>
    <property type="match status" value="1"/>
</dbReference>
<evidence type="ECO:0000313" key="4">
    <source>
        <dbReference type="Proteomes" id="UP000541444"/>
    </source>
</evidence>